<gene>
    <name evidence="1" type="ORF">J2750_000175</name>
</gene>
<sequence>MWSYLKIDTGNLKAITYLESKFGITLIAFSGEKNSVCRLK</sequence>
<dbReference type="EMBL" id="JAVDQI010000001">
    <property type="protein sequence ID" value="MDR6221743.1"/>
    <property type="molecule type" value="Genomic_DNA"/>
</dbReference>
<comment type="caution">
    <text evidence="1">The sequence shown here is derived from an EMBL/GenBank/DDBJ whole genome shotgun (WGS) entry which is preliminary data.</text>
</comment>
<accession>A0AA90TXR9</accession>
<proteinExistence type="predicted"/>
<reference evidence="1 2" key="1">
    <citation type="submission" date="2023-07" db="EMBL/GenBank/DDBJ databases">
        <title>Genomic Encyclopedia of Type Strains, Phase IV (KMG-IV): sequencing the most valuable type-strain genomes for metagenomic binning, comparative biology and taxonomic classification.</title>
        <authorList>
            <person name="Goeker M."/>
        </authorList>
    </citation>
    <scope>NUCLEOTIDE SEQUENCE [LARGE SCALE GENOMIC DNA]</scope>
    <source>
        <strain evidence="1 2">DSM 17273</strain>
    </source>
</reference>
<organism evidence="1 2">
    <name type="scientific">Methanococcoides alaskense</name>
    <dbReference type="NCBI Taxonomy" id="325778"/>
    <lineage>
        <taxon>Archaea</taxon>
        <taxon>Methanobacteriati</taxon>
        <taxon>Methanobacteriota</taxon>
        <taxon>Stenosarchaea group</taxon>
        <taxon>Methanomicrobia</taxon>
        <taxon>Methanosarcinales</taxon>
        <taxon>Methanosarcinaceae</taxon>
        <taxon>Methanococcoides</taxon>
    </lineage>
</organism>
<evidence type="ECO:0000313" key="1">
    <source>
        <dbReference type="EMBL" id="MDR6221743.1"/>
    </source>
</evidence>
<evidence type="ECO:0000313" key="2">
    <source>
        <dbReference type="Proteomes" id="UP001185015"/>
    </source>
</evidence>
<keyword evidence="2" id="KW-1185">Reference proteome</keyword>
<dbReference type="AlphaFoldDB" id="A0AA90TXR9"/>
<name>A0AA90TXR9_9EURY</name>
<dbReference type="Proteomes" id="UP001185015">
    <property type="component" value="Unassembled WGS sequence"/>
</dbReference>
<protein>
    <submittedName>
        <fullName evidence="1">Uncharacterized protein</fullName>
    </submittedName>
</protein>